<evidence type="ECO:0000256" key="10">
    <source>
        <dbReference type="SAM" id="MobiDB-lite"/>
    </source>
</evidence>
<comment type="caution">
    <text evidence="12">The sequence shown here is derived from an EMBL/GenBank/DDBJ whole genome shotgun (WGS) entry which is preliminary data.</text>
</comment>
<dbReference type="AlphaFoldDB" id="A0AA38PD63"/>
<keyword evidence="4 7" id="KW-0496">Mitochondrion</keyword>
<organism evidence="12 13">
    <name type="scientific">Lentinula raphanica</name>
    <dbReference type="NCBI Taxonomy" id="153919"/>
    <lineage>
        <taxon>Eukaryota</taxon>
        <taxon>Fungi</taxon>
        <taxon>Dikarya</taxon>
        <taxon>Basidiomycota</taxon>
        <taxon>Agaricomycotina</taxon>
        <taxon>Agaricomycetes</taxon>
        <taxon>Agaricomycetidae</taxon>
        <taxon>Agaricales</taxon>
        <taxon>Marasmiineae</taxon>
        <taxon>Omphalotaceae</taxon>
        <taxon>Lentinula</taxon>
    </lineage>
</organism>
<accession>A0AA38PD63</accession>
<dbReference type="NCBIfam" id="NF003589">
    <property type="entry name" value="PRK05254.1-2"/>
    <property type="match status" value="1"/>
</dbReference>
<feature type="compositionally biased region" description="Low complexity" evidence="10">
    <location>
        <begin position="26"/>
        <end position="43"/>
    </location>
</feature>
<evidence type="ECO:0000256" key="7">
    <source>
        <dbReference type="HAMAP-Rule" id="MF_03166"/>
    </source>
</evidence>
<evidence type="ECO:0000259" key="11">
    <source>
        <dbReference type="SMART" id="SM00986"/>
    </source>
</evidence>
<dbReference type="SMART" id="SM00987">
    <property type="entry name" value="UreE_C"/>
    <property type="match status" value="1"/>
</dbReference>
<evidence type="ECO:0000256" key="8">
    <source>
        <dbReference type="PROSITE-ProRule" id="PRU10072"/>
    </source>
</evidence>
<dbReference type="GO" id="GO:0005634">
    <property type="term" value="C:nucleus"/>
    <property type="evidence" value="ECO:0007669"/>
    <property type="project" value="UniProtKB-SubCell"/>
</dbReference>
<evidence type="ECO:0000313" key="12">
    <source>
        <dbReference type="EMBL" id="KAJ3840740.1"/>
    </source>
</evidence>
<comment type="function">
    <text evidence="7 9">Excises uracil residues from the DNA which can arise as a result of misincorporation of dUMP residues by DNA polymerase or due to deamination of cytosine.</text>
</comment>
<keyword evidence="3 7" id="KW-0378">Hydrolase</keyword>
<keyword evidence="2 7" id="KW-0227">DNA damage</keyword>
<evidence type="ECO:0000256" key="9">
    <source>
        <dbReference type="RuleBase" id="RU003780"/>
    </source>
</evidence>
<dbReference type="PROSITE" id="PS00130">
    <property type="entry name" value="U_DNA_GLYCOSYLASE"/>
    <property type="match status" value="1"/>
</dbReference>
<proteinExistence type="inferred from homology"/>
<evidence type="ECO:0000256" key="4">
    <source>
        <dbReference type="ARBA" id="ARBA00023128"/>
    </source>
</evidence>
<dbReference type="Gene3D" id="3.40.470.10">
    <property type="entry name" value="Uracil-DNA glycosylase-like domain"/>
    <property type="match status" value="1"/>
</dbReference>
<keyword evidence="5 7" id="KW-0234">DNA repair</keyword>
<comment type="similarity">
    <text evidence="1 7 9">Belongs to the uracil-DNA glycosylase (UDG) superfamily. UNG family.</text>
</comment>
<dbReference type="SMART" id="SM00986">
    <property type="entry name" value="UDG"/>
    <property type="match status" value="1"/>
</dbReference>
<dbReference type="GO" id="GO:0004844">
    <property type="term" value="F:uracil DNA N-glycosylase activity"/>
    <property type="evidence" value="ECO:0007669"/>
    <property type="project" value="UniProtKB-UniRule"/>
</dbReference>
<feature type="domain" description="Uracil-DNA glycosylase-like" evidence="11">
    <location>
        <begin position="179"/>
        <end position="356"/>
    </location>
</feature>
<gene>
    <name evidence="7" type="primary">UNG1</name>
    <name evidence="12" type="ORF">F5878DRAFT_612274</name>
</gene>
<dbReference type="InterPro" id="IPR002043">
    <property type="entry name" value="UDG_fam1"/>
</dbReference>
<dbReference type="InterPro" id="IPR018085">
    <property type="entry name" value="Ura-DNA_Glyclase_AS"/>
</dbReference>
<feature type="region of interest" description="Disordered" evidence="10">
    <location>
        <begin position="58"/>
        <end position="86"/>
    </location>
</feature>
<dbReference type="HAMAP" id="MF_00148">
    <property type="entry name" value="UDG"/>
    <property type="match status" value="1"/>
</dbReference>
<sequence length="373" mass="41129">MSAADEVVYFEDLAPSGRSNADSKTEVVSSTQSSQSLQANASKTTVTALKRQRTLVDMFSTSSSQPTKKLKASASSSSLDSNPSPSRAKATVFGVQKLNSIPFSMKAFQESLNEEQARLLRLECDVMGKSWLKVLKDEIKQPYFIALKRFLWNEGVREPEYIPHPLKVYPSPRDIYSWSETPLGKVKVVIIGQDPYPGPNQAHGLCFSVRMGIPIPPSLLNIYAEIKNEYPEFIPPKHGHLAAWASAGVLLLNSSLTVEARKANSHSDKGWERFTDKVIDVVDKWGGASIKVGPDGQASGIGRGVVFLAWGAFAEKRVARLNKNKHLILKSAHPSPKSAHRGFLGNGHFKAANDWLEEKYGPDGRVDWCRIDP</sequence>
<feature type="region of interest" description="Disordered" evidence="10">
    <location>
        <begin position="14"/>
        <end position="45"/>
    </location>
</feature>
<comment type="catalytic activity">
    <reaction evidence="7 9">
        <text>Hydrolyzes single-stranded DNA or mismatched double-stranded DNA and polynucleotides, releasing free uracil.</text>
        <dbReference type="EC" id="3.2.2.27"/>
    </reaction>
</comment>
<dbReference type="GO" id="GO:0005739">
    <property type="term" value="C:mitochondrion"/>
    <property type="evidence" value="ECO:0007669"/>
    <property type="project" value="UniProtKB-SubCell"/>
</dbReference>
<evidence type="ECO:0000256" key="3">
    <source>
        <dbReference type="ARBA" id="ARBA00022801"/>
    </source>
</evidence>
<dbReference type="FunFam" id="3.40.470.10:FF:000007">
    <property type="entry name" value="Uracil-DNA glycosylase"/>
    <property type="match status" value="1"/>
</dbReference>
<protein>
    <recommendedName>
        <fullName evidence="7 9">Uracil-DNA glycosylase</fullName>
        <shortName evidence="7">UDG</shortName>
        <ecNumber evidence="7 9">3.2.2.27</ecNumber>
    </recommendedName>
</protein>
<evidence type="ECO:0000313" key="13">
    <source>
        <dbReference type="Proteomes" id="UP001163846"/>
    </source>
</evidence>
<dbReference type="NCBIfam" id="NF003588">
    <property type="entry name" value="PRK05254.1-1"/>
    <property type="match status" value="1"/>
</dbReference>
<name>A0AA38PD63_9AGAR</name>
<dbReference type="SUPFAM" id="SSF52141">
    <property type="entry name" value="Uracil-DNA glycosylase-like"/>
    <property type="match status" value="1"/>
</dbReference>
<dbReference type="NCBIfam" id="NF003592">
    <property type="entry name" value="PRK05254.1-5"/>
    <property type="match status" value="1"/>
</dbReference>
<comment type="subcellular location">
    <subcellularLocation>
        <location evidence="7">Mitochondrion</location>
    </subcellularLocation>
    <subcellularLocation>
        <location evidence="7">Nucleus</location>
    </subcellularLocation>
</comment>
<evidence type="ECO:0000256" key="1">
    <source>
        <dbReference type="ARBA" id="ARBA00008184"/>
    </source>
</evidence>
<dbReference type="NCBIfam" id="TIGR00628">
    <property type="entry name" value="ung"/>
    <property type="match status" value="1"/>
</dbReference>
<evidence type="ECO:0000256" key="6">
    <source>
        <dbReference type="ARBA" id="ARBA00023242"/>
    </source>
</evidence>
<feature type="active site" description="Proton acceptor" evidence="7 8">
    <location>
        <position position="194"/>
    </location>
</feature>
<keyword evidence="6 7" id="KW-0539">Nucleus</keyword>
<dbReference type="Pfam" id="PF03167">
    <property type="entry name" value="UDG"/>
    <property type="match status" value="1"/>
</dbReference>
<keyword evidence="13" id="KW-1185">Reference proteome</keyword>
<reference evidence="12" key="1">
    <citation type="submission" date="2022-08" db="EMBL/GenBank/DDBJ databases">
        <authorList>
            <consortium name="DOE Joint Genome Institute"/>
            <person name="Min B."/>
            <person name="Riley R."/>
            <person name="Sierra-Patev S."/>
            <person name="Naranjo-Ortiz M."/>
            <person name="Looney B."/>
            <person name="Konkel Z."/>
            <person name="Slot J.C."/>
            <person name="Sakamoto Y."/>
            <person name="Steenwyk J.L."/>
            <person name="Rokas A."/>
            <person name="Carro J."/>
            <person name="Camarero S."/>
            <person name="Ferreira P."/>
            <person name="Molpeceres G."/>
            <person name="Ruiz-Duenas F.J."/>
            <person name="Serrano A."/>
            <person name="Henrissat B."/>
            <person name="Drula E."/>
            <person name="Hughes K.W."/>
            <person name="Mata J.L."/>
            <person name="Ishikawa N.K."/>
            <person name="Vargas-Isla R."/>
            <person name="Ushijima S."/>
            <person name="Smith C.A."/>
            <person name="Ahrendt S."/>
            <person name="Andreopoulos W."/>
            <person name="He G."/>
            <person name="Labutti K."/>
            <person name="Lipzen A."/>
            <person name="Ng V."/>
            <person name="Sandor L."/>
            <person name="Barry K."/>
            <person name="Martinez A.T."/>
            <person name="Xiao Y."/>
            <person name="Gibbons J.G."/>
            <person name="Terashima K."/>
            <person name="Hibbett D.S."/>
            <person name="Grigoriev I.V."/>
        </authorList>
    </citation>
    <scope>NUCLEOTIDE SEQUENCE</scope>
    <source>
        <strain evidence="12">TFB9207</strain>
    </source>
</reference>
<dbReference type="Proteomes" id="UP001163846">
    <property type="component" value="Unassembled WGS sequence"/>
</dbReference>
<dbReference type="PANTHER" id="PTHR11264">
    <property type="entry name" value="URACIL-DNA GLYCOSYLASE"/>
    <property type="match status" value="1"/>
</dbReference>
<dbReference type="InterPro" id="IPR036895">
    <property type="entry name" value="Uracil-DNA_glycosylase-like_sf"/>
</dbReference>
<dbReference type="PANTHER" id="PTHR11264:SF0">
    <property type="entry name" value="URACIL-DNA GLYCOSYLASE"/>
    <property type="match status" value="1"/>
</dbReference>
<evidence type="ECO:0000256" key="2">
    <source>
        <dbReference type="ARBA" id="ARBA00022763"/>
    </source>
</evidence>
<evidence type="ECO:0000256" key="5">
    <source>
        <dbReference type="ARBA" id="ARBA00023204"/>
    </source>
</evidence>
<dbReference type="GO" id="GO:0097510">
    <property type="term" value="P:base-excision repair, AP site formation via deaminated base removal"/>
    <property type="evidence" value="ECO:0007669"/>
    <property type="project" value="TreeGrafter"/>
</dbReference>
<dbReference type="InterPro" id="IPR005122">
    <property type="entry name" value="Uracil-DNA_glycosylase-like"/>
</dbReference>
<dbReference type="EC" id="3.2.2.27" evidence="7 9"/>
<dbReference type="EMBL" id="MU806066">
    <property type="protein sequence ID" value="KAJ3840740.1"/>
    <property type="molecule type" value="Genomic_DNA"/>
</dbReference>
<dbReference type="CDD" id="cd10027">
    <property type="entry name" value="UDG-F1-like"/>
    <property type="match status" value="1"/>
</dbReference>
<feature type="compositionally biased region" description="Low complexity" evidence="10">
    <location>
        <begin position="72"/>
        <end position="86"/>
    </location>
</feature>